<feature type="transmembrane region" description="Helical" evidence="8">
    <location>
        <begin position="263"/>
        <end position="286"/>
    </location>
</feature>
<feature type="transmembrane region" description="Helical" evidence="8">
    <location>
        <begin position="298"/>
        <end position="323"/>
    </location>
</feature>
<evidence type="ECO:0000256" key="5">
    <source>
        <dbReference type="ARBA" id="ARBA00022970"/>
    </source>
</evidence>
<dbReference type="InterPro" id="IPR013057">
    <property type="entry name" value="AA_transpt_TM"/>
</dbReference>
<keyword evidence="4 8" id="KW-0812">Transmembrane</keyword>
<evidence type="ECO:0000256" key="2">
    <source>
        <dbReference type="ARBA" id="ARBA00008066"/>
    </source>
</evidence>
<sequence length="439" mass="47831">MSVPEKQDALQSSYQKDMNAHDMTASEHEIISEKEPSIGPADRLEGSSSVMAYLNVVCAVAGSGIVGLPLALKQGGWIGLLILFLSWSMSIFTAILLIKCLYAGSKQRLSTYMEVATEAFGKIGGYITYFFNAWILLGGPVLYMLLSGQNINQLCKGTVAEIGVVPWTIISCVVVGIPFIWLKTMKEVAVVSIFGMISILMVVFVVLIMSIIDKPNQVDVHHDPVIWSMFPISLSTIAFSFGGNVVYPHIESSMKKPRDWSKVALAGLSTCAALYLIIAVCGYAVYGDRVENPIYNSLPAGAGQIIACVVITIHVLTSAPVYTTSFSLDIEEMWGITVERFGKLGEFLIRATIRIIIMAVIGVIACTVPHFSILMSLIGAFGQCSLIFVLPIVFYLKLTGFRNKSILFLFWCFLTVLLGIVGLIFGSIDSIRELVAAFS</sequence>
<evidence type="ECO:0000256" key="1">
    <source>
        <dbReference type="ARBA" id="ARBA00004141"/>
    </source>
</evidence>
<dbReference type="EMBL" id="LUGH01000564">
    <property type="protein sequence ID" value="OBZ84046.1"/>
    <property type="molecule type" value="Genomic_DNA"/>
</dbReference>
<dbReference type="GO" id="GO:0015179">
    <property type="term" value="F:L-amino acid transmembrane transporter activity"/>
    <property type="evidence" value="ECO:0007669"/>
    <property type="project" value="TreeGrafter"/>
</dbReference>
<keyword evidence="7 8" id="KW-0472">Membrane</keyword>
<keyword evidence="11" id="KW-1185">Reference proteome</keyword>
<keyword evidence="3" id="KW-0813">Transport</keyword>
<dbReference type="OrthoDB" id="40134at2759"/>
<accession>A0A1C7N5Y1</accession>
<proteinExistence type="inferred from homology"/>
<feature type="transmembrane region" description="Helical" evidence="8">
    <location>
        <begin position="224"/>
        <end position="242"/>
    </location>
</feature>
<evidence type="ECO:0000256" key="3">
    <source>
        <dbReference type="ARBA" id="ARBA00022448"/>
    </source>
</evidence>
<protein>
    <submittedName>
        <fullName evidence="10">Proton-coupled amino acid transporter 4</fullName>
    </submittedName>
</protein>
<dbReference type="Proteomes" id="UP000093000">
    <property type="component" value="Unassembled WGS sequence"/>
</dbReference>
<name>A0A1C7N5Y1_9FUNG</name>
<dbReference type="Pfam" id="PF01490">
    <property type="entry name" value="Aa_trans"/>
    <property type="match status" value="1"/>
</dbReference>
<keyword evidence="5" id="KW-0029">Amino-acid transport</keyword>
<feature type="transmembrane region" description="Helical" evidence="8">
    <location>
        <begin position="52"/>
        <end position="72"/>
    </location>
</feature>
<evidence type="ECO:0000313" key="11">
    <source>
        <dbReference type="Proteomes" id="UP000093000"/>
    </source>
</evidence>
<keyword evidence="6 8" id="KW-1133">Transmembrane helix</keyword>
<dbReference type="Gene3D" id="1.20.1740.10">
    <property type="entry name" value="Amino acid/polyamine transporter I"/>
    <property type="match status" value="1"/>
</dbReference>
<dbReference type="GO" id="GO:0005774">
    <property type="term" value="C:vacuolar membrane"/>
    <property type="evidence" value="ECO:0007669"/>
    <property type="project" value="TreeGrafter"/>
</dbReference>
<dbReference type="InParanoid" id="A0A1C7N5Y1"/>
<feature type="domain" description="Amino acid transporter transmembrane" evidence="9">
    <location>
        <begin position="46"/>
        <end position="427"/>
    </location>
</feature>
<dbReference type="PANTHER" id="PTHR22950:SF692">
    <property type="entry name" value="TRANSMEMBRANE AMINO ACID TRANSPORTER FAMILY PROTEIN"/>
    <property type="match status" value="1"/>
</dbReference>
<feature type="transmembrane region" description="Helical" evidence="8">
    <location>
        <begin position="123"/>
        <end position="144"/>
    </location>
</feature>
<gene>
    <name evidence="10" type="primary">slc36a4</name>
    <name evidence="10" type="ORF">A0J61_07904</name>
</gene>
<feature type="transmembrane region" description="Helical" evidence="8">
    <location>
        <begin position="78"/>
        <end position="102"/>
    </location>
</feature>
<comment type="subcellular location">
    <subcellularLocation>
        <location evidence="1">Membrane</location>
        <topology evidence="1">Multi-pass membrane protein</topology>
    </subcellularLocation>
</comment>
<evidence type="ECO:0000256" key="4">
    <source>
        <dbReference type="ARBA" id="ARBA00022692"/>
    </source>
</evidence>
<evidence type="ECO:0000256" key="8">
    <source>
        <dbReference type="SAM" id="Phobius"/>
    </source>
</evidence>
<feature type="transmembrane region" description="Helical" evidence="8">
    <location>
        <begin position="408"/>
        <end position="428"/>
    </location>
</feature>
<comment type="caution">
    <text evidence="10">The sequence shown here is derived from an EMBL/GenBank/DDBJ whole genome shotgun (WGS) entry which is preliminary data.</text>
</comment>
<evidence type="ECO:0000256" key="6">
    <source>
        <dbReference type="ARBA" id="ARBA00022989"/>
    </source>
</evidence>
<dbReference type="PANTHER" id="PTHR22950">
    <property type="entry name" value="AMINO ACID TRANSPORTER"/>
    <property type="match status" value="1"/>
</dbReference>
<dbReference type="STRING" id="101091.A0A1C7N5Y1"/>
<evidence type="ECO:0000259" key="9">
    <source>
        <dbReference type="Pfam" id="PF01490"/>
    </source>
</evidence>
<feature type="transmembrane region" description="Helical" evidence="8">
    <location>
        <begin position="189"/>
        <end position="212"/>
    </location>
</feature>
<feature type="transmembrane region" description="Helical" evidence="8">
    <location>
        <begin position="344"/>
        <end position="365"/>
    </location>
</feature>
<organism evidence="10 11">
    <name type="scientific">Choanephora cucurbitarum</name>
    <dbReference type="NCBI Taxonomy" id="101091"/>
    <lineage>
        <taxon>Eukaryota</taxon>
        <taxon>Fungi</taxon>
        <taxon>Fungi incertae sedis</taxon>
        <taxon>Mucoromycota</taxon>
        <taxon>Mucoromycotina</taxon>
        <taxon>Mucoromycetes</taxon>
        <taxon>Mucorales</taxon>
        <taxon>Mucorineae</taxon>
        <taxon>Choanephoraceae</taxon>
        <taxon>Choanephoroideae</taxon>
        <taxon>Choanephora</taxon>
    </lineage>
</organism>
<comment type="similarity">
    <text evidence="2">Belongs to the amino acid/polyamine transporter 2 family.</text>
</comment>
<evidence type="ECO:0000313" key="10">
    <source>
        <dbReference type="EMBL" id="OBZ84046.1"/>
    </source>
</evidence>
<evidence type="ECO:0000256" key="7">
    <source>
        <dbReference type="ARBA" id="ARBA00023136"/>
    </source>
</evidence>
<dbReference type="AlphaFoldDB" id="A0A1C7N5Y1"/>
<reference evidence="10 11" key="1">
    <citation type="submission" date="2016-03" db="EMBL/GenBank/DDBJ databases">
        <title>Choanephora cucurbitarum.</title>
        <authorList>
            <person name="Min B."/>
            <person name="Park H."/>
            <person name="Park J.-H."/>
            <person name="Shin H.-D."/>
            <person name="Choi I.-G."/>
        </authorList>
    </citation>
    <scope>NUCLEOTIDE SEQUENCE [LARGE SCALE GENOMIC DNA]</scope>
    <source>
        <strain evidence="10 11">KUS-F28377</strain>
    </source>
</reference>
<feature type="transmembrane region" description="Helical" evidence="8">
    <location>
        <begin position="164"/>
        <end position="182"/>
    </location>
</feature>
<feature type="transmembrane region" description="Helical" evidence="8">
    <location>
        <begin position="371"/>
        <end position="396"/>
    </location>
</feature>